<sequence>MWHEIRGKNKTLPGTAEAQRRQTQGKRVTLHGRQDFCLIRSGQDWSATREEERQKYPGEVEPVLREGMHFLRDEGNSVGCLSCRYMHVIAAVSGAETEKTFGLAHFTDLAALALWAKSHSTHVAIFGGFMRYVKALNFNIALRLWHEIAVVPASAQYFTYINCHAKSGLLTHVSWE</sequence>
<dbReference type="Pfam" id="PF13816">
    <property type="entry name" value="Dehydratase_hem"/>
    <property type="match status" value="1"/>
</dbReference>
<proteinExistence type="inferred from homology"/>
<dbReference type="AlphaFoldDB" id="A0A3N6S132"/>
<reference evidence="8 9" key="1">
    <citation type="submission" date="2018-10" db="EMBL/GenBank/DDBJ databases">
        <title>Draft genome sequence for the type isolate of Erwinia psidii, agent causal of bacterial blight in guava (Psidium guajava) and wilt and die-back of Eucalyptus spp.</title>
        <authorList>
            <person name="Hermenegildo P.S."/>
            <person name="Santos S.A."/>
            <person name="Guimaraes L.M.S."/>
            <person name="Vidigal P.M.P."/>
            <person name="Pereira I.C."/>
            <person name="Badel J.L."/>
            <person name="Alfenas-Zerbini P."/>
            <person name="Ferreira M.A.S.V."/>
            <person name="Alfenas A.C."/>
        </authorList>
    </citation>
    <scope>NUCLEOTIDE SEQUENCE [LARGE SCALE GENOMIC DNA]</scope>
    <source>
        <strain evidence="8 9">IBSBF 435</strain>
    </source>
</reference>
<evidence type="ECO:0000313" key="9">
    <source>
        <dbReference type="Proteomes" id="UP000279457"/>
    </source>
</evidence>
<comment type="caution">
    <text evidence="8">The sequence shown here is derived from an EMBL/GenBank/DDBJ whole genome shotgun (WGS) entry which is preliminary data.</text>
</comment>
<accession>A0A3N6S132</accession>
<dbReference type="InterPro" id="IPR025702">
    <property type="entry name" value="OXD"/>
</dbReference>
<keyword evidence="3" id="KW-0479">Metal-binding</keyword>
<dbReference type="Proteomes" id="UP000279457">
    <property type="component" value="Unassembled WGS sequence"/>
</dbReference>
<dbReference type="OrthoDB" id="3807625at2"/>
<evidence type="ECO:0000256" key="2">
    <source>
        <dbReference type="ARBA" id="ARBA00022617"/>
    </source>
</evidence>
<keyword evidence="4" id="KW-0408">Iron</keyword>
<protein>
    <submittedName>
        <fullName evidence="8">Uncharacterized protein</fullName>
    </submittedName>
</protein>
<evidence type="ECO:0000256" key="4">
    <source>
        <dbReference type="ARBA" id="ARBA00023004"/>
    </source>
</evidence>
<comment type="cofactor">
    <cofactor evidence="1">
        <name>heme b</name>
        <dbReference type="ChEBI" id="CHEBI:60344"/>
    </cofactor>
</comment>
<dbReference type="GO" id="GO:0046872">
    <property type="term" value="F:metal ion binding"/>
    <property type="evidence" value="ECO:0007669"/>
    <property type="project" value="UniProtKB-KW"/>
</dbReference>
<name>A0A3N6S132_9GAMM</name>
<comment type="similarity">
    <text evidence="6">Belongs to the heme-containing dehydratase family.</text>
</comment>
<dbReference type="GO" id="GO:0016829">
    <property type="term" value="F:lyase activity"/>
    <property type="evidence" value="ECO:0007669"/>
    <property type="project" value="UniProtKB-KW"/>
</dbReference>
<feature type="region of interest" description="Disordered" evidence="7">
    <location>
        <begin position="1"/>
        <end position="25"/>
    </location>
</feature>
<evidence type="ECO:0000256" key="6">
    <source>
        <dbReference type="ARBA" id="ARBA00034312"/>
    </source>
</evidence>
<gene>
    <name evidence="8" type="ORF">EB241_05810</name>
</gene>
<keyword evidence="2" id="KW-0349">Heme</keyword>
<keyword evidence="9" id="KW-1185">Reference proteome</keyword>
<keyword evidence="5" id="KW-0456">Lyase</keyword>
<evidence type="ECO:0000256" key="1">
    <source>
        <dbReference type="ARBA" id="ARBA00001970"/>
    </source>
</evidence>
<evidence type="ECO:0000313" key="8">
    <source>
        <dbReference type="EMBL" id="RQM39268.1"/>
    </source>
</evidence>
<evidence type="ECO:0000256" key="7">
    <source>
        <dbReference type="SAM" id="MobiDB-lite"/>
    </source>
</evidence>
<evidence type="ECO:0000256" key="3">
    <source>
        <dbReference type="ARBA" id="ARBA00022723"/>
    </source>
</evidence>
<organism evidence="8 9">
    <name type="scientific">Erwinia psidii</name>
    <dbReference type="NCBI Taxonomy" id="69224"/>
    <lineage>
        <taxon>Bacteria</taxon>
        <taxon>Pseudomonadati</taxon>
        <taxon>Pseudomonadota</taxon>
        <taxon>Gammaproteobacteria</taxon>
        <taxon>Enterobacterales</taxon>
        <taxon>Erwiniaceae</taxon>
        <taxon>Erwinia</taxon>
    </lineage>
</organism>
<evidence type="ECO:0000256" key="5">
    <source>
        <dbReference type="ARBA" id="ARBA00023239"/>
    </source>
</evidence>
<dbReference type="EMBL" id="RHHM01000003">
    <property type="protein sequence ID" value="RQM39268.1"/>
    <property type="molecule type" value="Genomic_DNA"/>
</dbReference>